<sequence length="350" mass="37582">MSTDISSTSSSSSLPPFGPGQHLLSVDQLDRASLGELLDLAEALRPVGQGRQVCRVLEGANLGSLFFEPSTRTRLSFESAFHRLGGSVVSTTGFTFSSMAKGESIHDTARVVSGYSDALVVRHPDTGSVSEFAQASVVPVINAGDGSGEHPSQSLLDVFTMRAELAARGKSIDGVTIAVLGDLRYGRTVHSLLAILGLFDLVSFRVFGPPALALPAEFFDLVHAGGNSIVECDSVQEAIAPADVIYCTRVQKERLSEEDEQQVHLEGDLLNRAILDEAARPDSIIMHPLPRDSRHNSFDLSPDVDGWPGLAIFHQTDNGLLVRMAIFSIALGVADRVLDDLRPVPWLSTR</sequence>
<dbReference type="InterPro" id="IPR006131">
    <property type="entry name" value="Asp_carbamoyltransf_Asp/Orn-bd"/>
</dbReference>
<dbReference type="Proteomes" id="UP000279336">
    <property type="component" value="Unassembled WGS sequence"/>
</dbReference>
<dbReference type="PROSITE" id="PS00097">
    <property type="entry name" value="CARBAMOYLTRANSFERASE"/>
    <property type="match status" value="1"/>
</dbReference>
<dbReference type="Proteomes" id="UP000263928">
    <property type="component" value="Unassembled WGS sequence"/>
</dbReference>
<dbReference type="EMBL" id="RCIW01000009">
    <property type="protein sequence ID" value="RLP09894.1"/>
    <property type="molecule type" value="Genomic_DNA"/>
</dbReference>
<dbReference type="InterPro" id="IPR036901">
    <property type="entry name" value="Asp/Orn_carbamoylTrfase_sf"/>
</dbReference>
<dbReference type="GO" id="GO:0016597">
    <property type="term" value="F:amino acid binding"/>
    <property type="evidence" value="ECO:0007669"/>
    <property type="project" value="InterPro"/>
</dbReference>
<evidence type="ECO:0000256" key="9">
    <source>
        <dbReference type="RuleBase" id="RU003634"/>
    </source>
</evidence>
<evidence type="ECO:0000256" key="8">
    <source>
        <dbReference type="NCBIfam" id="TIGR00670"/>
    </source>
</evidence>
<dbReference type="GO" id="GO:0044205">
    <property type="term" value="P:'de novo' UMP biosynthetic process"/>
    <property type="evidence" value="ECO:0007669"/>
    <property type="project" value="UniProtKB-UniPathway"/>
</dbReference>
<dbReference type="RefSeq" id="WP_119162493.1">
    <property type="nucleotide sequence ID" value="NZ_LR134442.1"/>
</dbReference>
<evidence type="ECO:0000313" key="15">
    <source>
        <dbReference type="Proteomes" id="UP000279336"/>
    </source>
</evidence>
<dbReference type="PANTHER" id="PTHR45753">
    <property type="entry name" value="ORNITHINE CARBAMOYLTRANSFERASE, MITOCHONDRIAL"/>
    <property type="match status" value="1"/>
</dbReference>
<reference evidence="13" key="2">
    <citation type="submission" date="2018-08" db="EMBL/GenBank/DDBJ databases">
        <authorList>
            <person name="Ferrada E.E."/>
            <person name="Latorre B.A."/>
        </authorList>
    </citation>
    <scope>NUCLEOTIDE SEQUENCE [LARGE SCALE GENOMIC DNA]</scope>
    <source>
        <strain evidence="13">Propionibacterium_australiense1</strain>
    </source>
</reference>
<evidence type="ECO:0000256" key="2">
    <source>
        <dbReference type="ARBA" id="ARBA00008896"/>
    </source>
</evidence>
<dbReference type="Gene3D" id="3.40.50.1370">
    <property type="entry name" value="Aspartate/ornithine carbamoyltransferase"/>
    <property type="match status" value="2"/>
</dbReference>
<name>A0A383S8X1_9ACTN</name>
<dbReference type="PRINTS" id="PR00101">
    <property type="entry name" value="ATCASE"/>
</dbReference>
<dbReference type="InterPro" id="IPR006132">
    <property type="entry name" value="Asp/Orn_carbamoyltranf_P-bd"/>
</dbReference>
<evidence type="ECO:0000256" key="3">
    <source>
        <dbReference type="ARBA" id="ARBA00013008"/>
    </source>
</evidence>
<keyword evidence="14" id="KW-1185">Reference proteome</keyword>
<dbReference type="AlphaFoldDB" id="A0A383S8X1"/>
<dbReference type="SUPFAM" id="SSF53671">
    <property type="entry name" value="Aspartate/ornithine carbamoyltransferase"/>
    <property type="match status" value="1"/>
</dbReference>
<comment type="similarity">
    <text evidence="2">Belongs to the aspartate/ornithine carbamoyltransferase superfamily. ATCase family.</text>
</comment>
<evidence type="ECO:0000256" key="1">
    <source>
        <dbReference type="ARBA" id="ARBA00004852"/>
    </source>
</evidence>
<comment type="pathway">
    <text evidence="1">Pyrimidine metabolism; UMP biosynthesis via de novo pathway; (S)-dihydroorotate from bicarbonate: step 2/3.</text>
</comment>
<reference evidence="14" key="1">
    <citation type="submission" date="2018-08" db="EMBL/GenBank/DDBJ databases">
        <authorList>
            <person name="Hornung B."/>
        </authorList>
    </citation>
    <scope>NUCLEOTIDE SEQUENCE [LARGE SCALE GENOMIC DNA]</scope>
</reference>
<dbReference type="Pfam" id="PF00185">
    <property type="entry name" value="OTCace"/>
    <property type="match status" value="1"/>
</dbReference>
<dbReference type="EC" id="2.1.3.2" evidence="3 8"/>
<accession>A0A383S8X1</accession>
<dbReference type="InterPro" id="IPR002082">
    <property type="entry name" value="Asp_carbamoyltransf"/>
</dbReference>
<evidence type="ECO:0000256" key="6">
    <source>
        <dbReference type="ARBA" id="ARBA00043884"/>
    </source>
</evidence>
<proteinExistence type="inferred from homology"/>
<dbReference type="NCBIfam" id="TIGR00670">
    <property type="entry name" value="asp_carb_tr"/>
    <property type="match status" value="1"/>
</dbReference>
<evidence type="ECO:0000313" key="12">
    <source>
        <dbReference type="EMBL" id="RLP09894.1"/>
    </source>
</evidence>
<dbReference type="EMBL" id="UNQJ01000020">
    <property type="protein sequence ID" value="SYZ34171.1"/>
    <property type="molecule type" value="Genomic_DNA"/>
</dbReference>
<dbReference type="Pfam" id="PF02729">
    <property type="entry name" value="OTCace_N"/>
    <property type="match status" value="1"/>
</dbReference>
<evidence type="ECO:0000256" key="5">
    <source>
        <dbReference type="ARBA" id="ARBA00022975"/>
    </source>
</evidence>
<dbReference type="InterPro" id="IPR006130">
    <property type="entry name" value="Asp/Orn_carbamoylTrfase"/>
</dbReference>
<gene>
    <name evidence="12" type="primary">pyrB</name>
    <name evidence="12" type="ORF">D7U36_06880</name>
    <name evidence="13" type="ORF">PROPAUS_2173</name>
</gene>
<evidence type="ECO:0000256" key="7">
    <source>
        <dbReference type="ARBA" id="ARBA00048859"/>
    </source>
</evidence>
<feature type="domain" description="Aspartate/ornithine carbamoyltransferase carbamoyl-P binding" evidence="11">
    <location>
        <begin position="21"/>
        <end position="162"/>
    </location>
</feature>
<protein>
    <recommendedName>
        <fullName evidence="3 8">Aspartate carbamoyltransferase</fullName>
        <ecNumber evidence="3 8">2.1.3.2</ecNumber>
    </recommendedName>
</protein>
<organism evidence="13 14">
    <name type="scientific">Propionibacterium australiense</name>
    <dbReference type="NCBI Taxonomy" id="119981"/>
    <lineage>
        <taxon>Bacteria</taxon>
        <taxon>Bacillati</taxon>
        <taxon>Actinomycetota</taxon>
        <taxon>Actinomycetes</taxon>
        <taxon>Propionibacteriales</taxon>
        <taxon>Propionibacteriaceae</taxon>
        <taxon>Propionibacterium</taxon>
    </lineage>
</organism>
<feature type="domain" description="Aspartate/ornithine carbamoyltransferase Asp/Orn-binding" evidence="10">
    <location>
        <begin position="173"/>
        <end position="328"/>
    </location>
</feature>
<dbReference type="GO" id="GO:0005829">
    <property type="term" value="C:cytosol"/>
    <property type="evidence" value="ECO:0007669"/>
    <property type="project" value="TreeGrafter"/>
</dbReference>
<keyword evidence="5" id="KW-0665">Pyrimidine biosynthesis</keyword>
<evidence type="ECO:0000256" key="4">
    <source>
        <dbReference type="ARBA" id="ARBA00022679"/>
    </source>
</evidence>
<dbReference type="PRINTS" id="PR00100">
    <property type="entry name" value="AOTCASE"/>
</dbReference>
<keyword evidence="4 9" id="KW-0808">Transferase</keyword>
<comment type="catalytic activity">
    <reaction evidence="7">
        <text>carbamoyl phosphate + L-aspartate = N-carbamoyl-L-aspartate + phosphate + H(+)</text>
        <dbReference type="Rhea" id="RHEA:20013"/>
        <dbReference type="ChEBI" id="CHEBI:15378"/>
        <dbReference type="ChEBI" id="CHEBI:29991"/>
        <dbReference type="ChEBI" id="CHEBI:32814"/>
        <dbReference type="ChEBI" id="CHEBI:43474"/>
        <dbReference type="ChEBI" id="CHEBI:58228"/>
        <dbReference type="EC" id="2.1.3.2"/>
    </reaction>
</comment>
<dbReference type="OrthoDB" id="9774690at2"/>
<dbReference type="GO" id="GO:0006520">
    <property type="term" value="P:amino acid metabolic process"/>
    <property type="evidence" value="ECO:0007669"/>
    <property type="project" value="InterPro"/>
</dbReference>
<dbReference type="UniPathway" id="UPA00070">
    <property type="reaction ID" value="UER00116"/>
</dbReference>
<evidence type="ECO:0000259" key="11">
    <source>
        <dbReference type="Pfam" id="PF02729"/>
    </source>
</evidence>
<dbReference type="PANTHER" id="PTHR45753:SF6">
    <property type="entry name" value="ASPARTATE CARBAMOYLTRANSFERASE"/>
    <property type="match status" value="1"/>
</dbReference>
<reference evidence="12 15" key="3">
    <citation type="submission" date="2018-10" db="EMBL/GenBank/DDBJ databases">
        <title>Propionibacterium australiense Genome Sequencing and Assembly.</title>
        <authorList>
            <person name="Bernier A.-M."/>
            <person name="Bernard K."/>
        </authorList>
    </citation>
    <scope>NUCLEOTIDE SEQUENCE [LARGE SCALE GENOMIC DNA]</scope>
    <source>
        <strain evidence="12 15">NML98A078</strain>
    </source>
</reference>
<evidence type="ECO:0000259" key="10">
    <source>
        <dbReference type="Pfam" id="PF00185"/>
    </source>
</evidence>
<evidence type="ECO:0000313" key="13">
    <source>
        <dbReference type="EMBL" id="SYZ34171.1"/>
    </source>
</evidence>
<dbReference type="GO" id="GO:0006207">
    <property type="term" value="P:'de novo' pyrimidine nucleobase biosynthetic process"/>
    <property type="evidence" value="ECO:0007669"/>
    <property type="project" value="InterPro"/>
</dbReference>
<dbReference type="GO" id="GO:0004070">
    <property type="term" value="F:aspartate carbamoyltransferase activity"/>
    <property type="evidence" value="ECO:0007669"/>
    <property type="project" value="UniProtKB-UniRule"/>
</dbReference>
<comment type="function">
    <text evidence="6">Catalyzes the condensation of carbamoyl phosphate and aspartate to form carbamoyl aspartate and inorganic phosphate, the committed step in the de novo pyrimidine nucleotide biosynthesis pathway.</text>
</comment>
<evidence type="ECO:0000313" key="14">
    <source>
        <dbReference type="Proteomes" id="UP000263928"/>
    </source>
</evidence>